<comment type="caution">
    <text evidence="2">The sequence shown here is derived from an EMBL/GenBank/DDBJ whole genome shotgun (WGS) entry which is preliminary data.</text>
</comment>
<accession>A0ABW2JYZ1</accession>
<dbReference type="SUPFAM" id="SSF55729">
    <property type="entry name" value="Acyl-CoA N-acyltransferases (Nat)"/>
    <property type="match status" value="1"/>
</dbReference>
<sequence length="245" mass="27769">MDERVKVVEGENSLIYEDIEKLSVNEIINMLRCHSASLTTYISVLITPKRAVSLDEPLKKLGYEYADTTVFVYKNLADHRVGQSSAITLKPVKEFSEAFFVKIWGEVMEGSWNPPSSLSIDEHMASLKKEIGEDYQTSCLLAFENDTPIGAVIPHIEPGTGGEGRLFYIGILPEFRAYGRAKYVHSLALESLKKDFSATHYIGSTSHNNIPMLKAFTHNGCKELVRKRVYKKKYSDRGEKKYFCR</sequence>
<dbReference type="InterPro" id="IPR000182">
    <property type="entry name" value="GNAT_dom"/>
</dbReference>
<dbReference type="InterPro" id="IPR016181">
    <property type="entry name" value="Acyl_CoA_acyltransferase"/>
</dbReference>
<dbReference type="Proteomes" id="UP001596494">
    <property type="component" value="Unassembled WGS sequence"/>
</dbReference>
<dbReference type="EC" id="2.3.1.-" evidence="2"/>
<evidence type="ECO:0000313" key="3">
    <source>
        <dbReference type="Proteomes" id="UP001596494"/>
    </source>
</evidence>
<dbReference type="Gene3D" id="3.40.630.30">
    <property type="match status" value="1"/>
</dbReference>
<evidence type="ECO:0000313" key="2">
    <source>
        <dbReference type="EMBL" id="MFC7319534.1"/>
    </source>
</evidence>
<dbReference type="RefSeq" id="WP_289215338.1">
    <property type="nucleotide sequence ID" value="NZ_JAPVRC010000003.1"/>
</dbReference>
<organism evidence="2 3">
    <name type="scientific">Halobacillus campisalis</name>
    <dbReference type="NCBI Taxonomy" id="435909"/>
    <lineage>
        <taxon>Bacteria</taxon>
        <taxon>Bacillati</taxon>
        <taxon>Bacillota</taxon>
        <taxon>Bacilli</taxon>
        <taxon>Bacillales</taxon>
        <taxon>Bacillaceae</taxon>
        <taxon>Halobacillus</taxon>
    </lineage>
</organism>
<proteinExistence type="predicted"/>
<keyword evidence="2" id="KW-0808">Transferase</keyword>
<reference evidence="3" key="1">
    <citation type="journal article" date="2019" name="Int. J. Syst. Evol. Microbiol.">
        <title>The Global Catalogue of Microorganisms (GCM) 10K type strain sequencing project: providing services to taxonomists for standard genome sequencing and annotation.</title>
        <authorList>
            <consortium name="The Broad Institute Genomics Platform"/>
            <consortium name="The Broad Institute Genome Sequencing Center for Infectious Disease"/>
            <person name="Wu L."/>
            <person name="Ma J."/>
        </authorList>
    </citation>
    <scope>NUCLEOTIDE SEQUENCE [LARGE SCALE GENOMIC DNA]</scope>
    <source>
        <strain evidence="3">CCUG 73951</strain>
    </source>
</reference>
<protein>
    <submittedName>
        <fullName evidence="2">GNAT family N-acetyltransferase</fullName>
        <ecNumber evidence="2">2.3.1.-</ecNumber>
    </submittedName>
</protein>
<keyword evidence="3" id="KW-1185">Reference proteome</keyword>
<dbReference type="PROSITE" id="PS51186">
    <property type="entry name" value="GNAT"/>
    <property type="match status" value="1"/>
</dbReference>
<dbReference type="GO" id="GO:0016746">
    <property type="term" value="F:acyltransferase activity"/>
    <property type="evidence" value="ECO:0007669"/>
    <property type="project" value="UniProtKB-KW"/>
</dbReference>
<dbReference type="CDD" id="cd04301">
    <property type="entry name" value="NAT_SF"/>
    <property type="match status" value="1"/>
</dbReference>
<evidence type="ECO:0000259" key="1">
    <source>
        <dbReference type="PROSITE" id="PS51186"/>
    </source>
</evidence>
<gene>
    <name evidence="2" type="ORF">ACFQMN_01375</name>
</gene>
<dbReference type="EMBL" id="JBHTBY010000001">
    <property type="protein sequence ID" value="MFC7319534.1"/>
    <property type="molecule type" value="Genomic_DNA"/>
</dbReference>
<keyword evidence="2" id="KW-0012">Acyltransferase</keyword>
<dbReference type="Pfam" id="PF00583">
    <property type="entry name" value="Acetyltransf_1"/>
    <property type="match status" value="1"/>
</dbReference>
<feature type="domain" description="N-acetyltransferase" evidence="1">
    <location>
        <begin position="87"/>
        <end position="245"/>
    </location>
</feature>
<name>A0ABW2JYZ1_9BACI</name>